<evidence type="ECO:0000256" key="1">
    <source>
        <dbReference type="ARBA" id="ARBA00022723"/>
    </source>
</evidence>
<dbReference type="AlphaFoldDB" id="Q69HQ7"/>
<dbReference type="SUPFAM" id="SSF47473">
    <property type="entry name" value="EF-hand"/>
    <property type="match status" value="1"/>
</dbReference>
<dbReference type="SMART" id="SM00054">
    <property type="entry name" value="EFh"/>
    <property type="match status" value="4"/>
</dbReference>
<keyword evidence="3" id="KW-0106">Calcium</keyword>
<evidence type="ECO:0000259" key="5">
    <source>
        <dbReference type="PROSITE" id="PS50222"/>
    </source>
</evidence>
<dbReference type="InterPro" id="IPR002048">
    <property type="entry name" value="EF_hand_dom"/>
</dbReference>
<dbReference type="OrthoDB" id="26525at2759"/>
<dbReference type="CDD" id="cd00051">
    <property type="entry name" value="EFh"/>
    <property type="match status" value="1"/>
</dbReference>
<dbReference type="FunFam" id="1.10.238.10:FF:000181">
    <property type="entry name" value="CALML5 isoform 1"/>
    <property type="match status" value="1"/>
</dbReference>
<dbReference type="EMBL" id="EAAA01002713">
    <property type="status" value="NOT_ANNOTATED_CDS"/>
    <property type="molecule type" value="Genomic_DNA"/>
</dbReference>
<feature type="domain" description="EF-hand" evidence="5">
    <location>
        <begin position="26"/>
        <end position="61"/>
    </location>
</feature>
<dbReference type="Pfam" id="PF13499">
    <property type="entry name" value="EF-hand_7"/>
    <property type="match status" value="2"/>
</dbReference>
<dbReference type="HOGENOM" id="CLU_061288_2_0_1"/>
<dbReference type="STRING" id="7719.ENSCINP00000015262"/>
<evidence type="ECO:0000313" key="6">
    <source>
        <dbReference type="EMBL" id="AAP91724.1"/>
    </source>
</evidence>
<dbReference type="Ensembl" id="ENSCINT00000015262.3">
    <property type="protein sequence ID" value="ENSCINP00000015262.3"/>
    <property type="gene ID" value="ENSCING00000007430.3"/>
</dbReference>
<evidence type="ECO:0000256" key="4">
    <source>
        <dbReference type="SAM" id="MobiDB-lite"/>
    </source>
</evidence>
<dbReference type="EMBL" id="AY261858">
    <property type="protein sequence ID" value="AAP91724.1"/>
    <property type="molecule type" value="mRNA"/>
</dbReference>
<accession>A0A1W2W0K6</accession>
<dbReference type="GO" id="GO:0005509">
    <property type="term" value="F:calcium ion binding"/>
    <property type="evidence" value="ECO:0000318"/>
    <property type="project" value="GO_Central"/>
</dbReference>
<dbReference type="Proteomes" id="UP000008144">
    <property type="component" value="Chromosome 8"/>
</dbReference>
<dbReference type="OMA" id="LMCRHAQ"/>
<dbReference type="GO" id="GO:0005737">
    <property type="term" value="C:cytoplasm"/>
    <property type="evidence" value="ECO:0000318"/>
    <property type="project" value="GO_Central"/>
</dbReference>
<dbReference type="KEGG" id="cin:494376"/>
<sequence>MSATTKPGTAKPEIAKSETIKRTTDSQMEELREAFRFFDRNQNGSIEPEELGSVMTSLGYCATDSELKDMIHEADVDGNGKIDFKEFVRMMELKTNERPEQAEDEELREAFKVFDRDGNGLISRAELSQVMGNLGEQLSEKDLNDMISEADKNGDGQIDYEEFVQMVAKK</sequence>
<dbReference type="RefSeq" id="NP_001231973.1">
    <property type="nucleotide sequence ID" value="NM_001245044.1"/>
</dbReference>
<feature type="domain" description="EF-hand" evidence="5">
    <location>
        <begin position="138"/>
        <end position="170"/>
    </location>
</feature>
<keyword evidence="2" id="KW-0677">Repeat</keyword>
<reference evidence="6" key="2">
    <citation type="journal article" date="2003" name="DNA Res.">
        <title>Identification and sequence of seventy-nine new transcripts expressed in hemocytes of Ciona intestinalis, three of which may be involved in characteristic cell-cell communication.</title>
        <authorList>
            <person name="Terajima D."/>
            <person name="Yamada S."/>
            <person name="Uchino R."/>
            <person name="Ikawa S."/>
            <person name="Ikeda M."/>
            <person name="Shida K."/>
            <person name="Arai Y."/>
            <person name="Wang H.G."/>
            <person name="Satoh N."/>
            <person name="Satake M."/>
        </authorList>
    </citation>
    <scope>NUCLEOTIDE SEQUENCE</scope>
</reference>
<dbReference type="FunFam" id="1.10.238.10:FF:000457">
    <property type="entry name" value="mRNA, clone: RTFL01-44-H24"/>
    <property type="match status" value="1"/>
</dbReference>
<organism evidence="6">
    <name type="scientific">Ciona intestinalis</name>
    <name type="common">Transparent sea squirt</name>
    <name type="synonym">Ascidia intestinalis</name>
    <dbReference type="NCBI Taxonomy" id="7719"/>
    <lineage>
        <taxon>Eukaryota</taxon>
        <taxon>Metazoa</taxon>
        <taxon>Chordata</taxon>
        <taxon>Tunicata</taxon>
        <taxon>Ascidiacea</taxon>
        <taxon>Phlebobranchia</taxon>
        <taxon>Cionidae</taxon>
        <taxon>Ciona</taxon>
    </lineage>
</organism>
<evidence type="ECO:0000313" key="7">
    <source>
        <dbReference type="Ensembl" id="ENSCINP00000015262.3"/>
    </source>
</evidence>
<feature type="domain" description="EF-hand" evidence="5">
    <location>
        <begin position="62"/>
        <end position="97"/>
    </location>
</feature>
<dbReference type="GO" id="GO:0030234">
    <property type="term" value="F:enzyme regulator activity"/>
    <property type="evidence" value="ECO:0000318"/>
    <property type="project" value="GO_Central"/>
</dbReference>
<dbReference type="InterPro" id="IPR018247">
    <property type="entry name" value="EF_Hand_1_Ca_BS"/>
</dbReference>
<evidence type="ECO:0000256" key="2">
    <source>
        <dbReference type="ARBA" id="ARBA00022737"/>
    </source>
</evidence>
<dbReference type="GO" id="GO:0000226">
    <property type="term" value="P:microtubule cytoskeleton organization"/>
    <property type="evidence" value="ECO:0000318"/>
    <property type="project" value="GO_Central"/>
</dbReference>
<dbReference type="Gene3D" id="1.10.238.10">
    <property type="entry name" value="EF-hand"/>
    <property type="match status" value="2"/>
</dbReference>
<dbReference type="PROSITE" id="PS50222">
    <property type="entry name" value="EF_HAND_2"/>
    <property type="match status" value="4"/>
</dbReference>
<protein>
    <submittedName>
        <fullName evidence="6 7">Calmodulin-like</fullName>
    </submittedName>
</protein>
<proteinExistence type="evidence at transcript level"/>
<feature type="region of interest" description="Disordered" evidence="4">
    <location>
        <begin position="1"/>
        <end position="26"/>
    </location>
</feature>
<reference evidence="8" key="1">
    <citation type="journal article" date="2002" name="Science">
        <title>The draft genome of Ciona intestinalis: insights into chordate and vertebrate origins.</title>
        <authorList>
            <person name="Dehal P."/>
            <person name="Satou Y."/>
            <person name="Campbell R.K."/>
            <person name="Chapman J."/>
            <person name="Degnan B."/>
            <person name="De Tomaso A."/>
            <person name="Davidson B."/>
            <person name="Di Gregorio A."/>
            <person name="Gelpke M."/>
            <person name="Goodstein D.M."/>
            <person name="Harafuji N."/>
            <person name="Hastings K.E."/>
            <person name="Ho I."/>
            <person name="Hotta K."/>
            <person name="Huang W."/>
            <person name="Kawashima T."/>
            <person name="Lemaire P."/>
            <person name="Martinez D."/>
            <person name="Meinertzhagen I.A."/>
            <person name="Necula S."/>
            <person name="Nonaka M."/>
            <person name="Putnam N."/>
            <person name="Rash S."/>
            <person name="Saiga H."/>
            <person name="Satake M."/>
            <person name="Terry A."/>
            <person name="Yamada L."/>
            <person name="Wang H.G."/>
            <person name="Awazu S."/>
            <person name="Azumi K."/>
            <person name="Boore J."/>
            <person name="Branno M."/>
            <person name="Chin-Bow S."/>
            <person name="DeSantis R."/>
            <person name="Doyle S."/>
            <person name="Francino P."/>
            <person name="Keys D.N."/>
            <person name="Haga S."/>
            <person name="Hayashi H."/>
            <person name="Hino K."/>
            <person name="Imai K.S."/>
            <person name="Inaba K."/>
            <person name="Kano S."/>
            <person name="Kobayashi K."/>
            <person name="Kobayashi M."/>
            <person name="Lee B.I."/>
            <person name="Makabe K.W."/>
            <person name="Manohar C."/>
            <person name="Matassi G."/>
            <person name="Medina M."/>
            <person name="Mochizuki Y."/>
            <person name="Mount S."/>
            <person name="Morishita T."/>
            <person name="Miura S."/>
            <person name="Nakayama A."/>
            <person name="Nishizaka S."/>
            <person name="Nomoto H."/>
            <person name="Ohta F."/>
            <person name="Oishi K."/>
            <person name="Rigoutsos I."/>
            <person name="Sano M."/>
            <person name="Sasaki A."/>
            <person name="Sasakura Y."/>
            <person name="Shoguchi E."/>
            <person name="Shin-i T."/>
            <person name="Spagnuolo A."/>
            <person name="Stainier D."/>
            <person name="Suzuki M.M."/>
            <person name="Tassy O."/>
            <person name="Takatori N."/>
            <person name="Tokuoka M."/>
            <person name="Yagi K."/>
            <person name="Yoshizaki F."/>
            <person name="Wada S."/>
            <person name="Zhang C."/>
            <person name="Hyatt P.D."/>
            <person name="Larimer F."/>
            <person name="Detter C."/>
            <person name="Doggett N."/>
            <person name="Glavina T."/>
            <person name="Hawkins T."/>
            <person name="Richardson P."/>
            <person name="Lucas S."/>
            <person name="Kohara Y."/>
            <person name="Levine M."/>
            <person name="Satoh N."/>
            <person name="Rokhsar D.S."/>
        </authorList>
    </citation>
    <scope>NUCLEOTIDE SEQUENCE [LARGE SCALE GENOMIC DNA]</scope>
</reference>
<dbReference type="GeneTree" id="ENSGT01050000245252"/>
<keyword evidence="1" id="KW-0479">Metal-binding</keyword>
<feature type="compositionally biased region" description="Basic and acidic residues" evidence="4">
    <location>
        <begin position="13"/>
        <end position="26"/>
    </location>
</feature>
<evidence type="ECO:0000256" key="3">
    <source>
        <dbReference type="ARBA" id="ARBA00022837"/>
    </source>
</evidence>
<accession>Q69HQ7</accession>
<dbReference type="GeneID" id="494376"/>
<dbReference type="InterPro" id="IPR050145">
    <property type="entry name" value="Centrin_CML-like"/>
</dbReference>
<gene>
    <name evidence="7" type="primary">LOC494376</name>
</gene>
<dbReference type="PANTHER" id="PTHR23050">
    <property type="entry name" value="CALCIUM BINDING PROTEIN"/>
    <property type="match status" value="1"/>
</dbReference>
<feature type="domain" description="EF-hand" evidence="5">
    <location>
        <begin position="102"/>
        <end position="137"/>
    </location>
</feature>
<name>Q69HQ7_CIOIN</name>
<dbReference type="PROSITE" id="PS00018">
    <property type="entry name" value="EF_HAND_1"/>
    <property type="match status" value="4"/>
</dbReference>
<reference evidence="7" key="3">
    <citation type="journal article" date="2008" name="Genome Biol.">
        <title>Improved genome assembly and evidence-based global gene model set for the chordate Ciona intestinalis: new insight into intron and operon populations.</title>
        <authorList>
            <person name="Satou Y."/>
            <person name="Mineta K."/>
            <person name="Ogasawara M."/>
            <person name="Sasakura Y."/>
            <person name="Shoguchi E."/>
            <person name="Ueno K."/>
            <person name="Yamada L."/>
            <person name="Matsumoto J."/>
            <person name="Wasserscheid J."/>
            <person name="Dewar K."/>
            <person name="Wiley G.B."/>
            <person name="Macmil S.L."/>
            <person name="Roe B.A."/>
            <person name="Zeller R.W."/>
            <person name="Hastings K.E."/>
            <person name="Lemaire P."/>
            <person name="Lindquist E."/>
            <person name="Endo T."/>
            <person name="Hotta K."/>
            <person name="Inaba K."/>
        </authorList>
    </citation>
    <scope>NUCLEOTIDE SEQUENCE [LARGE SCALE GENOMIC DNA]</scope>
    <source>
        <strain evidence="7">wild type</strain>
    </source>
</reference>
<evidence type="ECO:0000313" key="8">
    <source>
        <dbReference type="Proteomes" id="UP000008144"/>
    </source>
</evidence>
<dbReference type="InterPro" id="IPR011992">
    <property type="entry name" value="EF-hand-dom_pair"/>
</dbReference>
<keyword evidence="8" id="KW-1185">Reference proteome</keyword>
<reference evidence="7" key="4">
    <citation type="submission" date="2025-05" db="UniProtKB">
        <authorList>
            <consortium name="Ensembl"/>
        </authorList>
    </citation>
    <scope>IDENTIFICATION</scope>
</reference>